<name>A0A090YCS0_9BACI</name>
<evidence type="ECO:0000313" key="1">
    <source>
        <dbReference type="EMBL" id="KFM95637.1"/>
    </source>
</evidence>
<gene>
    <name evidence="1" type="ORF">DJ93_5523</name>
</gene>
<dbReference type="PATRIC" id="fig|1405.8.peg.5699"/>
<dbReference type="Proteomes" id="UP000029389">
    <property type="component" value="Unassembled WGS sequence"/>
</dbReference>
<reference evidence="1 2" key="1">
    <citation type="submission" date="2014-04" db="EMBL/GenBank/DDBJ databases">
        <authorList>
            <person name="Bishop-Lilly K.A."/>
            <person name="Broomall S.M."/>
            <person name="Chain P.S."/>
            <person name="Chertkov O."/>
            <person name="Coyne S.R."/>
            <person name="Daligault H.E."/>
            <person name="Davenport K.W."/>
            <person name="Erkkila T."/>
            <person name="Frey K.G."/>
            <person name="Gibbons H.S."/>
            <person name="Gu W."/>
            <person name="Jaissle J."/>
            <person name="Johnson S.L."/>
            <person name="Koroleva G.I."/>
            <person name="Ladner J.T."/>
            <person name="Lo C.-C."/>
            <person name="Minogue T.D."/>
            <person name="Munk C."/>
            <person name="Palacios G.F."/>
            <person name="Redden C.L."/>
            <person name="Rosenzweig C.N."/>
            <person name="Scholz M.B."/>
            <person name="Teshima H."/>
            <person name="Xu Y."/>
        </authorList>
    </citation>
    <scope>NUCLEOTIDE SEQUENCE [LARGE SCALE GENOMIC DNA]</scope>
    <source>
        <strain evidence="1 2">BHP</strain>
    </source>
</reference>
<sequence>MGELGKILVREEYLTSLQEDLLSIIEQFKELDQRLQRELHNIPWESKNRGYIIETYVSYQKRLQETNGKIESLANFVDTTKKDFVKKDKEYSFLGMTGFDWMVPLDGPGNTFGTLTGAVAVGNIAYKVRNGYEVKKILIEKTSESL</sequence>
<accession>A0A090YCS0</accession>
<dbReference type="AlphaFoldDB" id="A0A090YCS0"/>
<evidence type="ECO:0000313" key="2">
    <source>
        <dbReference type="Proteomes" id="UP000029389"/>
    </source>
</evidence>
<organism evidence="1 2">
    <name type="scientific">Bacillus clarus</name>
    <dbReference type="NCBI Taxonomy" id="2338372"/>
    <lineage>
        <taxon>Bacteria</taxon>
        <taxon>Bacillati</taxon>
        <taxon>Bacillota</taxon>
        <taxon>Bacilli</taxon>
        <taxon>Bacillales</taxon>
        <taxon>Bacillaceae</taxon>
        <taxon>Bacillus</taxon>
        <taxon>Bacillus cereus group</taxon>
    </lineage>
</organism>
<protein>
    <submittedName>
        <fullName evidence="1">Uncharacterized protein</fullName>
    </submittedName>
</protein>
<dbReference type="EMBL" id="JMQC01000009">
    <property type="protein sequence ID" value="KFM95637.1"/>
    <property type="molecule type" value="Genomic_DNA"/>
</dbReference>
<proteinExistence type="predicted"/>
<comment type="caution">
    <text evidence="1">The sequence shown here is derived from an EMBL/GenBank/DDBJ whole genome shotgun (WGS) entry which is preliminary data.</text>
</comment>